<feature type="non-terminal residue" evidence="1">
    <location>
        <position position="129"/>
    </location>
</feature>
<sequence>IAPLQTGLSRATIENAYRFERWYDSLFRDSATLYLLAKHFPERIRALPQQALANLVRPIQRGWYNTLSSAQTILALDAYGAQAGEGKLSLSAILKDGTAKPLDANAGILVRAAFDSAATALRVDNAADL</sequence>
<name>X0UHL6_9ZZZZ</name>
<organism evidence="1">
    <name type="scientific">marine sediment metagenome</name>
    <dbReference type="NCBI Taxonomy" id="412755"/>
    <lineage>
        <taxon>unclassified sequences</taxon>
        <taxon>metagenomes</taxon>
        <taxon>ecological metagenomes</taxon>
    </lineage>
</organism>
<gene>
    <name evidence="1" type="ORF">S01H1_23610</name>
</gene>
<protein>
    <submittedName>
        <fullName evidence="1">Uncharacterized protein</fullName>
    </submittedName>
</protein>
<reference evidence="1" key="1">
    <citation type="journal article" date="2014" name="Front. Microbiol.">
        <title>High frequency of phylogenetically diverse reductive dehalogenase-homologous genes in deep subseafloor sedimentary metagenomes.</title>
        <authorList>
            <person name="Kawai M."/>
            <person name="Futagami T."/>
            <person name="Toyoda A."/>
            <person name="Takaki Y."/>
            <person name="Nishi S."/>
            <person name="Hori S."/>
            <person name="Arai W."/>
            <person name="Tsubouchi T."/>
            <person name="Morono Y."/>
            <person name="Uchiyama I."/>
            <person name="Ito T."/>
            <person name="Fujiyama A."/>
            <person name="Inagaki F."/>
            <person name="Takami H."/>
        </authorList>
    </citation>
    <scope>NUCLEOTIDE SEQUENCE</scope>
    <source>
        <strain evidence="1">Expedition CK06-06</strain>
    </source>
</reference>
<dbReference type="EMBL" id="BARS01013696">
    <property type="protein sequence ID" value="GAF98801.1"/>
    <property type="molecule type" value="Genomic_DNA"/>
</dbReference>
<evidence type="ECO:0000313" key="1">
    <source>
        <dbReference type="EMBL" id="GAF98801.1"/>
    </source>
</evidence>
<comment type="caution">
    <text evidence="1">The sequence shown here is derived from an EMBL/GenBank/DDBJ whole genome shotgun (WGS) entry which is preliminary data.</text>
</comment>
<accession>X0UHL6</accession>
<dbReference type="AlphaFoldDB" id="X0UHL6"/>
<proteinExistence type="predicted"/>
<feature type="non-terminal residue" evidence="1">
    <location>
        <position position="1"/>
    </location>
</feature>